<dbReference type="EMBL" id="JAFBMS010000109">
    <property type="protein sequence ID" value="KAG9335793.1"/>
    <property type="molecule type" value="Genomic_DNA"/>
</dbReference>
<gene>
    <name evidence="2" type="ORF">JZ751_003625</name>
</gene>
<feature type="region of interest" description="Disordered" evidence="1">
    <location>
        <begin position="14"/>
        <end position="42"/>
    </location>
</feature>
<protein>
    <submittedName>
        <fullName evidence="2">Uncharacterized protein</fullName>
    </submittedName>
</protein>
<sequence length="90" mass="9807">MACAKFCERPNPDGFRTRDARVNTGGRQGAAVTAPQTNRQGELRRGGCEGLQSCAGAALSLAPADTMARNQYYLNNLIWEKLNEVDVCFL</sequence>
<keyword evidence="3" id="KW-1185">Reference proteome</keyword>
<evidence type="ECO:0000256" key="1">
    <source>
        <dbReference type="SAM" id="MobiDB-lite"/>
    </source>
</evidence>
<dbReference type="AlphaFoldDB" id="A0A8T2N681"/>
<dbReference type="Proteomes" id="UP000824540">
    <property type="component" value="Unassembled WGS sequence"/>
</dbReference>
<name>A0A8T2N681_9TELE</name>
<comment type="caution">
    <text evidence="2">The sequence shown here is derived from an EMBL/GenBank/DDBJ whole genome shotgun (WGS) entry which is preliminary data.</text>
</comment>
<organism evidence="2 3">
    <name type="scientific">Albula glossodonta</name>
    <name type="common">roundjaw bonefish</name>
    <dbReference type="NCBI Taxonomy" id="121402"/>
    <lineage>
        <taxon>Eukaryota</taxon>
        <taxon>Metazoa</taxon>
        <taxon>Chordata</taxon>
        <taxon>Craniata</taxon>
        <taxon>Vertebrata</taxon>
        <taxon>Euteleostomi</taxon>
        <taxon>Actinopterygii</taxon>
        <taxon>Neopterygii</taxon>
        <taxon>Teleostei</taxon>
        <taxon>Albuliformes</taxon>
        <taxon>Albulidae</taxon>
        <taxon>Albula</taxon>
    </lineage>
</organism>
<accession>A0A8T2N681</accession>
<evidence type="ECO:0000313" key="3">
    <source>
        <dbReference type="Proteomes" id="UP000824540"/>
    </source>
</evidence>
<reference evidence="2" key="1">
    <citation type="thesis" date="2021" institute="BYU ScholarsArchive" country="Provo, UT, USA">
        <title>Applications of and Algorithms for Genome Assembly and Genomic Analyses with an Emphasis on Marine Teleosts.</title>
        <authorList>
            <person name="Pickett B.D."/>
        </authorList>
    </citation>
    <scope>NUCLEOTIDE SEQUENCE</scope>
    <source>
        <strain evidence="2">HI-2016</strain>
    </source>
</reference>
<evidence type="ECO:0000313" key="2">
    <source>
        <dbReference type="EMBL" id="KAG9335793.1"/>
    </source>
</evidence>
<proteinExistence type="predicted"/>